<dbReference type="GO" id="GO:0047429">
    <property type="term" value="F:nucleoside triphosphate diphosphatase activity"/>
    <property type="evidence" value="ECO:0007669"/>
    <property type="project" value="InterPro"/>
</dbReference>
<dbReference type="SUPFAM" id="SSF52972">
    <property type="entry name" value="ITPase-like"/>
    <property type="match status" value="1"/>
</dbReference>
<proteinExistence type="inferred from homology"/>
<dbReference type="Pfam" id="PF02545">
    <property type="entry name" value="Maf"/>
    <property type="match status" value="1"/>
</dbReference>
<reference evidence="3" key="1">
    <citation type="journal article" date="2015" name="Nature">
        <title>Complex archaea that bridge the gap between prokaryotes and eukaryotes.</title>
        <authorList>
            <person name="Spang A."/>
            <person name="Saw J.H."/>
            <person name="Jorgensen S.L."/>
            <person name="Zaremba-Niedzwiedzka K."/>
            <person name="Martijn J."/>
            <person name="Lind A.E."/>
            <person name="van Eijk R."/>
            <person name="Schleper C."/>
            <person name="Guy L."/>
            <person name="Ettema T.J."/>
        </authorList>
    </citation>
    <scope>NUCLEOTIDE SEQUENCE</scope>
</reference>
<dbReference type="Gene3D" id="3.90.950.10">
    <property type="match status" value="1"/>
</dbReference>
<dbReference type="NCBIfam" id="TIGR00172">
    <property type="entry name" value="maf"/>
    <property type="match status" value="1"/>
</dbReference>
<sequence length="192" mass="20613">MVVGLASASPRRRALLEQVGIRATVIKSSVDETAHPGELPREYVERIACSKVRAGLAAADGQTVVLAADTAVVMDGQILGKPVDRQEGLSMLRLLSGRTHSVLTAIAVADGNHLRQCTVETRVWFRILSEQEMLAYWNTGEPADKAGGYGIQGLAAVFVERIEGSYSAVVGLPLMETARLLNEFGVPCWQAP</sequence>
<dbReference type="PANTHER" id="PTHR43213:SF5">
    <property type="entry name" value="BIFUNCTIONAL DTTP_UTP PYROPHOSPHATASE_METHYLTRANSFERASE PROTEIN-RELATED"/>
    <property type="match status" value="1"/>
</dbReference>
<protein>
    <recommendedName>
        <fullName evidence="4">Maf-like protein</fullName>
    </recommendedName>
</protein>
<evidence type="ECO:0008006" key="4">
    <source>
        <dbReference type="Google" id="ProtNLM"/>
    </source>
</evidence>
<dbReference type="PIRSF" id="PIRSF006305">
    <property type="entry name" value="Maf"/>
    <property type="match status" value="1"/>
</dbReference>
<dbReference type="PANTHER" id="PTHR43213">
    <property type="entry name" value="BIFUNCTIONAL DTTP/UTP PYROPHOSPHATASE/METHYLTRANSFERASE PROTEIN-RELATED"/>
    <property type="match status" value="1"/>
</dbReference>
<dbReference type="InterPro" id="IPR029001">
    <property type="entry name" value="ITPase-like_fam"/>
</dbReference>
<dbReference type="AlphaFoldDB" id="A0A0F9UUF6"/>
<organism evidence="3">
    <name type="scientific">marine sediment metagenome</name>
    <dbReference type="NCBI Taxonomy" id="412755"/>
    <lineage>
        <taxon>unclassified sequences</taxon>
        <taxon>metagenomes</taxon>
        <taxon>ecological metagenomes</taxon>
    </lineage>
</organism>
<dbReference type="InterPro" id="IPR003697">
    <property type="entry name" value="Maf-like"/>
</dbReference>
<evidence type="ECO:0000256" key="2">
    <source>
        <dbReference type="ARBA" id="ARBA00022801"/>
    </source>
</evidence>
<dbReference type="CDD" id="cd00555">
    <property type="entry name" value="Maf"/>
    <property type="match status" value="1"/>
</dbReference>
<evidence type="ECO:0000313" key="3">
    <source>
        <dbReference type="EMBL" id="KKN95329.1"/>
    </source>
</evidence>
<comment type="cofactor">
    <cofactor evidence="1">
        <name>a divalent metal cation</name>
        <dbReference type="ChEBI" id="CHEBI:60240"/>
    </cofactor>
</comment>
<keyword evidence="2" id="KW-0378">Hydrolase</keyword>
<comment type="caution">
    <text evidence="3">The sequence shown here is derived from an EMBL/GenBank/DDBJ whole genome shotgun (WGS) entry which is preliminary data.</text>
</comment>
<dbReference type="HAMAP" id="MF_00528">
    <property type="entry name" value="Maf"/>
    <property type="match status" value="1"/>
</dbReference>
<evidence type="ECO:0000256" key="1">
    <source>
        <dbReference type="ARBA" id="ARBA00001968"/>
    </source>
</evidence>
<name>A0A0F9UUF6_9ZZZZ</name>
<accession>A0A0F9UUF6</accession>
<dbReference type="EMBL" id="LAZR01000071">
    <property type="protein sequence ID" value="KKN95329.1"/>
    <property type="molecule type" value="Genomic_DNA"/>
</dbReference>
<gene>
    <name evidence="3" type="ORF">LCGC14_0178560</name>
</gene>